<organism evidence="1">
    <name type="scientific">Rhizophora mucronata</name>
    <name type="common">Asiatic mangrove</name>
    <dbReference type="NCBI Taxonomy" id="61149"/>
    <lineage>
        <taxon>Eukaryota</taxon>
        <taxon>Viridiplantae</taxon>
        <taxon>Streptophyta</taxon>
        <taxon>Embryophyta</taxon>
        <taxon>Tracheophyta</taxon>
        <taxon>Spermatophyta</taxon>
        <taxon>Magnoliopsida</taxon>
        <taxon>eudicotyledons</taxon>
        <taxon>Gunneridae</taxon>
        <taxon>Pentapetalae</taxon>
        <taxon>rosids</taxon>
        <taxon>fabids</taxon>
        <taxon>Malpighiales</taxon>
        <taxon>Rhizophoraceae</taxon>
        <taxon>Rhizophora</taxon>
    </lineage>
</organism>
<proteinExistence type="predicted"/>
<dbReference type="EMBL" id="GGEC01088921">
    <property type="protein sequence ID" value="MBX69405.1"/>
    <property type="molecule type" value="Transcribed_RNA"/>
</dbReference>
<name>A0A2P2QR47_RHIMU</name>
<accession>A0A2P2QR47</accession>
<dbReference type="AlphaFoldDB" id="A0A2P2QR47"/>
<evidence type="ECO:0000313" key="1">
    <source>
        <dbReference type="EMBL" id="MBX69405.1"/>
    </source>
</evidence>
<protein>
    <submittedName>
        <fullName evidence="1">Uncharacterized protein</fullName>
    </submittedName>
</protein>
<sequence length="60" mass="6837">MHRPSKLQIMTLTCMVHAANQNSNIHSSFISLLDTIMRMITLQIRQGIHNKITNTTSQIC</sequence>
<reference evidence="1" key="1">
    <citation type="submission" date="2018-02" db="EMBL/GenBank/DDBJ databases">
        <title>Rhizophora mucronata_Transcriptome.</title>
        <authorList>
            <person name="Meera S.P."/>
            <person name="Sreeshan A."/>
            <person name="Augustine A."/>
        </authorList>
    </citation>
    <scope>NUCLEOTIDE SEQUENCE</scope>
    <source>
        <tissue evidence="1">Leaf</tissue>
    </source>
</reference>